<dbReference type="SMART" id="SM00822">
    <property type="entry name" value="PKS_KR"/>
    <property type="match status" value="1"/>
</dbReference>
<accession>A0ABW5B4L9</accession>
<gene>
    <name evidence="4" type="ORF">ACFSKV_00840</name>
</gene>
<proteinExistence type="inferred from homology"/>
<keyword evidence="5" id="KW-1185">Reference proteome</keyword>
<dbReference type="InterPro" id="IPR057326">
    <property type="entry name" value="KR_dom"/>
</dbReference>
<dbReference type="EC" id="1.1.1.-" evidence="4"/>
<protein>
    <submittedName>
        <fullName evidence="4">SDR family NAD(P)-dependent oxidoreductase</fullName>
        <ecNumber evidence="4">1.1.1.-</ecNumber>
    </submittedName>
</protein>
<organism evidence="4 5">
    <name type="scientific">Shivajiella indica</name>
    <dbReference type="NCBI Taxonomy" id="872115"/>
    <lineage>
        <taxon>Bacteria</taxon>
        <taxon>Pseudomonadati</taxon>
        <taxon>Bacteroidota</taxon>
        <taxon>Cytophagia</taxon>
        <taxon>Cytophagales</taxon>
        <taxon>Cyclobacteriaceae</taxon>
        <taxon>Shivajiella</taxon>
    </lineage>
</organism>
<dbReference type="Proteomes" id="UP001597414">
    <property type="component" value="Unassembled WGS sequence"/>
</dbReference>
<evidence type="ECO:0000313" key="4">
    <source>
        <dbReference type="EMBL" id="MFD2200091.1"/>
    </source>
</evidence>
<dbReference type="EMBL" id="JBHUIV010000002">
    <property type="protein sequence ID" value="MFD2200091.1"/>
    <property type="molecule type" value="Genomic_DNA"/>
</dbReference>
<dbReference type="PANTHER" id="PTHR42760">
    <property type="entry name" value="SHORT-CHAIN DEHYDROGENASES/REDUCTASES FAMILY MEMBER"/>
    <property type="match status" value="1"/>
</dbReference>
<comment type="similarity">
    <text evidence="1">Belongs to the short-chain dehydrogenases/reductases (SDR) family.</text>
</comment>
<evidence type="ECO:0000259" key="3">
    <source>
        <dbReference type="SMART" id="SM00822"/>
    </source>
</evidence>
<dbReference type="InterPro" id="IPR002347">
    <property type="entry name" value="SDR_fam"/>
</dbReference>
<dbReference type="PANTHER" id="PTHR42760:SF133">
    <property type="entry name" value="3-OXOACYL-[ACYL-CARRIER-PROTEIN] REDUCTASE"/>
    <property type="match status" value="1"/>
</dbReference>
<dbReference type="PRINTS" id="PR00080">
    <property type="entry name" value="SDRFAMILY"/>
</dbReference>
<dbReference type="NCBIfam" id="NF005559">
    <property type="entry name" value="PRK07231.1"/>
    <property type="match status" value="1"/>
</dbReference>
<dbReference type="InterPro" id="IPR036291">
    <property type="entry name" value="NAD(P)-bd_dom_sf"/>
</dbReference>
<evidence type="ECO:0000256" key="2">
    <source>
        <dbReference type="ARBA" id="ARBA00023002"/>
    </source>
</evidence>
<reference evidence="5" key="1">
    <citation type="journal article" date="2019" name="Int. J. Syst. Evol. Microbiol.">
        <title>The Global Catalogue of Microorganisms (GCM) 10K type strain sequencing project: providing services to taxonomists for standard genome sequencing and annotation.</title>
        <authorList>
            <consortium name="The Broad Institute Genomics Platform"/>
            <consortium name="The Broad Institute Genome Sequencing Center for Infectious Disease"/>
            <person name="Wu L."/>
            <person name="Ma J."/>
        </authorList>
    </citation>
    <scope>NUCLEOTIDE SEQUENCE [LARGE SCALE GENOMIC DNA]</scope>
    <source>
        <strain evidence="5">KCTC 19812</strain>
    </source>
</reference>
<dbReference type="InterPro" id="IPR020904">
    <property type="entry name" value="Sc_DH/Rdtase_CS"/>
</dbReference>
<dbReference type="GO" id="GO:0016491">
    <property type="term" value="F:oxidoreductase activity"/>
    <property type="evidence" value="ECO:0007669"/>
    <property type="project" value="UniProtKB-KW"/>
</dbReference>
<feature type="domain" description="Ketoreductase" evidence="3">
    <location>
        <begin position="20"/>
        <end position="200"/>
    </location>
</feature>
<dbReference type="Pfam" id="PF13561">
    <property type="entry name" value="adh_short_C2"/>
    <property type="match status" value="1"/>
</dbReference>
<name>A0ABW5B4L9_9BACT</name>
<sequence length="264" mass="27835">MKNTEISELPGIRLFNLTGRAAIITGGSKGLGLAMGAGLASAGANLMLVSRNKEEGEKSAKELAEAYGVKVIYFQADVSVEEQAEAMAEKAMEEFGRIDILINSAGINIRGGINELSLEDFQKVMDTNVTGTWLCSRAVAPFMKKANKGSIINLASTLGLVGLSNRTPYTSSKGAVVQMTRALALELAPFNINVNAICPGPFLTEMNLPIADTEEGKKFVVGATALGRWGKLQEIQGAALLLASDAGTYMVGSMITVDGGWTAR</sequence>
<evidence type="ECO:0000313" key="5">
    <source>
        <dbReference type="Proteomes" id="UP001597414"/>
    </source>
</evidence>
<evidence type="ECO:0000256" key="1">
    <source>
        <dbReference type="ARBA" id="ARBA00006484"/>
    </source>
</evidence>
<comment type="caution">
    <text evidence="4">The sequence shown here is derived from an EMBL/GenBank/DDBJ whole genome shotgun (WGS) entry which is preliminary data.</text>
</comment>
<dbReference type="Gene3D" id="3.40.50.720">
    <property type="entry name" value="NAD(P)-binding Rossmann-like Domain"/>
    <property type="match status" value="1"/>
</dbReference>
<keyword evidence="2 4" id="KW-0560">Oxidoreductase</keyword>
<dbReference type="PRINTS" id="PR00081">
    <property type="entry name" value="GDHRDH"/>
</dbReference>
<dbReference type="PROSITE" id="PS00061">
    <property type="entry name" value="ADH_SHORT"/>
    <property type="match status" value="1"/>
</dbReference>
<dbReference type="RefSeq" id="WP_380799641.1">
    <property type="nucleotide sequence ID" value="NZ_JBHUIV010000002.1"/>
</dbReference>
<dbReference type="SUPFAM" id="SSF51735">
    <property type="entry name" value="NAD(P)-binding Rossmann-fold domains"/>
    <property type="match status" value="1"/>
</dbReference>